<comment type="caution">
    <text evidence="1">The sequence shown here is derived from an EMBL/GenBank/DDBJ whole genome shotgun (WGS) entry which is preliminary data.</text>
</comment>
<evidence type="ECO:0000313" key="2">
    <source>
        <dbReference type="Proteomes" id="UP000037035"/>
    </source>
</evidence>
<accession>A0A0L6VVG7</accession>
<dbReference type="VEuPathDB" id="FungiDB:VP01_10054g1"/>
<gene>
    <name evidence="1" type="ORF">VP01_10054g1</name>
</gene>
<feature type="non-terminal residue" evidence="1">
    <location>
        <position position="1"/>
    </location>
</feature>
<evidence type="ECO:0000313" key="1">
    <source>
        <dbReference type="EMBL" id="KNZ64671.1"/>
    </source>
</evidence>
<sequence length="198" mass="22276">LIGFLQKISTNNKIEYLHLTDVLDLDERVARENQLVVHQDTFPVPRRHWVLSPNVFPIQSIACNGIKVGSLRPCNCVVAMVAGKTVYGLVLQCYQYENKHGQLVKFLVVANITNRYPKATEEVLTRPFQYLWFLFGSVVGVVEENKTVIWPSQVTCLAAYRILGAGVFMILENGIALVPCAYNAFLNITGHDPASQRR</sequence>
<proteinExistence type="predicted"/>
<name>A0A0L6VVG7_9BASI</name>
<organism evidence="1 2">
    <name type="scientific">Puccinia sorghi</name>
    <dbReference type="NCBI Taxonomy" id="27349"/>
    <lineage>
        <taxon>Eukaryota</taxon>
        <taxon>Fungi</taxon>
        <taxon>Dikarya</taxon>
        <taxon>Basidiomycota</taxon>
        <taxon>Pucciniomycotina</taxon>
        <taxon>Pucciniomycetes</taxon>
        <taxon>Pucciniales</taxon>
        <taxon>Pucciniaceae</taxon>
        <taxon>Puccinia</taxon>
    </lineage>
</organism>
<dbReference type="AlphaFoldDB" id="A0A0L6VVG7"/>
<dbReference type="EMBL" id="LAVV01000060">
    <property type="protein sequence ID" value="KNZ64671.1"/>
    <property type="molecule type" value="Genomic_DNA"/>
</dbReference>
<dbReference type="Proteomes" id="UP000037035">
    <property type="component" value="Unassembled WGS sequence"/>
</dbReference>
<keyword evidence="2" id="KW-1185">Reference proteome</keyword>
<protein>
    <submittedName>
        <fullName evidence="1">Uncharacterized protein</fullName>
    </submittedName>
</protein>
<reference evidence="1 2" key="1">
    <citation type="submission" date="2015-08" db="EMBL/GenBank/DDBJ databases">
        <title>Next Generation Sequencing and Analysis of the Genome of Puccinia sorghi L Schw, the Causal Agent of Maize Common Rust.</title>
        <authorList>
            <person name="Rochi L."/>
            <person name="Burguener G."/>
            <person name="Darino M."/>
            <person name="Turjanski A."/>
            <person name="Kreff E."/>
            <person name="Dieguez M.J."/>
            <person name="Sacco F."/>
        </authorList>
    </citation>
    <scope>NUCLEOTIDE SEQUENCE [LARGE SCALE GENOMIC DNA]</scope>
    <source>
        <strain evidence="1 2">RO10H11247</strain>
    </source>
</reference>